<keyword evidence="9" id="KW-0012">Acyltransferase</keyword>
<dbReference type="Proteomes" id="UP001166291">
    <property type="component" value="Unassembled WGS sequence"/>
</dbReference>
<comment type="pathway">
    <text evidence="2">Lipid metabolism.</text>
</comment>
<sequence length="467" mass="50762">MEQIKPQDAQFLYTETDDNFNHITLLLNFDGASEKSGGALDFENLKLFVQKKLKHHPVYCHRLVRLPAELDYPYWIVDELFEPDAHFSIKPLPAPGMWPELRAATCDLHSQAMDMSRPLWDVTIFSGVNCNGEIKGGFTVAVRLHHVAVDGIGLLKILANMAMPLSEADEELNDEISDDSAMMSWTNLAGRALKNRFRHTVNLAGTLLKGTSVVAPTARRFLKTKPSERMRVHPTRFNSSVGGDKIFDVINVDLKALSAMRSLYSGATVNDVVLAVCSGALRRYLQTHNELTSTPVVAWIPVNARSVASTGERDSGNNLSAFTAPIYTNIADPVARLAKIVAATQSGKGGSSAAGLLLNVTKCLPATEQYLFSRAINATSAASSTCNLFVSNVPGPAHSVHIAGHRLESLAGLPPLGEGMGLFIATPSYNGKLYFNVISTAAILPDIEFFMSCLQDSFAELQSVMKV</sequence>
<comment type="similarity">
    <text evidence="3">Belongs to the long-chain O-acyltransferase family.</text>
</comment>
<dbReference type="InterPro" id="IPR004255">
    <property type="entry name" value="O-acyltransferase_WSD1_N"/>
</dbReference>
<evidence type="ECO:0000256" key="7">
    <source>
        <dbReference type="ARBA" id="ARBA00022798"/>
    </source>
</evidence>
<evidence type="ECO:0000256" key="3">
    <source>
        <dbReference type="ARBA" id="ARBA00009587"/>
    </source>
</evidence>
<dbReference type="InterPro" id="IPR009721">
    <property type="entry name" value="O-acyltransferase_WSD1_C"/>
</dbReference>
<gene>
    <name evidence="13" type="ORF">KXJ70_04575</name>
</gene>
<feature type="domain" description="O-acyltransferase WSD1-like N-terminal" evidence="11">
    <location>
        <begin position="5"/>
        <end position="273"/>
    </location>
</feature>
<keyword evidence="6" id="KW-0808">Transferase</keyword>
<dbReference type="InterPro" id="IPR014292">
    <property type="entry name" value="Acyl_transf_WS/DGAT"/>
</dbReference>
<protein>
    <recommendedName>
        <fullName evidence="4">diacylglycerol O-acyltransferase</fullName>
        <ecNumber evidence="4">2.3.1.20</ecNumber>
    </recommendedName>
</protein>
<dbReference type="Pfam" id="PF03007">
    <property type="entry name" value="WS_DGAT_cat"/>
    <property type="match status" value="1"/>
</dbReference>
<organism evidence="13 14">
    <name type="scientific">Zhongshania aquimaris</name>
    <dbReference type="NCBI Taxonomy" id="2857107"/>
    <lineage>
        <taxon>Bacteria</taxon>
        <taxon>Pseudomonadati</taxon>
        <taxon>Pseudomonadota</taxon>
        <taxon>Gammaproteobacteria</taxon>
        <taxon>Cellvibrionales</taxon>
        <taxon>Spongiibacteraceae</taxon>
        <taxon>Zhongshania</taxon>
    </lineage>
</organism>
<comment type="catalytic activity">
    <reaction evidence="10">
        <text>an acyl-CoA + a 1,2-diacyl-sn-glycerol = a triacyl-sn-glycerol + CoA</text>
        <dbReference type="Rhea" id="RHEA:10868"/>
        <dbReference type="ChEBI" id="CHEBI:17815"/>
        <dbReference type="ChEBI" id="CHEBI:57287"/>
        <dbReference type="ChEBI" id="CHEBI:58342"/>
        <dbReference type="ChEBI" id="CHEBI:64615"/>
        <dbReference type="EC" id="2.3.1.20"/>
    </reaction>
</comment>
<evidence type="ECO:0000256" key="8">
    <source>
        <dbReference type="ARBA" id="ARBA00023098"/>
    </source>
</evidence>
<dbReference type="RefSeq" id="WP_219042261.1">
    <property type="nucleotide sequence ID" value="NZ_JAHWDQ010000001.1"/>
</dbReference>
<keyword evidence="8" id="KW-0443">Lipid metabolism</keyword>
<name>A0ABS6VNZ2_9GAMM</name>
<dbReference type="EMBL" id="JAHWDQ010000001">
    <property type="protein sequence ID" value="MBW2940035.1"/>
    <property type="molecule type" value="Genomic_DNA"/>
</dbReference>
<evidence type="ECO:0000256" key="4">
    <source>
        <dbReference type="ARBA" id="ARBA00013244"/>
    </source>
</evidence>
<dbReference type="InterPro" id="IPR045034">
    <property type="entry name" value="O-acyltransferase_WSD1-like"/>
</dbReference>
<evidence type="ECO:0000313" key="13">
    <source>
        <dbReference type="EMBL" id="MBW2940035.1"/>
    </source>
</evidence>
<keyword evidence="14" id="KW-1185">Reference proteome</keyword>
<evidence type="ECO:0000256" key="9">
    <source>
        <dbReference type="ARBA" id="ARBA00023315"/>
    </source>
</evidence>
<evidence type="ECO:0000256" key="5">
    <source>
        <dbReference type="ARBA" id="ARBA00022516"/>
    </source>
</evidence>
<accession>A0ABS6VNZ2</accession>
<evidence type="ECO:0000259" key="11">
    <source>
        <dbReference type="Pfam" id="PF03007"/>
    </source>
</evidence>
<comment type="caution">
    <text evidence="13">The sequence shown here is derived from an EMBL/GenBank/DDBJ whole genome shotgun (WGS) entry which is preliminary data.</text>
</comment>
<keyword evidence="5" id="KW-0444">Lipid biosynthesis</keyword>
<dbReference type="PANTHER" id="PTHR31650:SF1">
    <property type="entry name" value="WAX ESTER SYNTHASE_DIACYLGLYCEROL ACYLTRANSFERASE 4-RELATED"/>
    <property type="match status" value="1"/>
</dbReference>
<evidence type="ECO:0000256" key="6">
    <source>
        <dbReference type="ARBA" id="ARBA00022679"/>
    </source>
</evidence>
<evidence type="ECO:0000256" key="10">
    <source>
        <dbReference type="ARBA" id="ARBA00048109"/>
    </source>
</evidence>
<dbReference type="NCBIfam" id="TIGR02946">
    <property type="entry name" value="acyl_WS_DGAT"/>
    <property type="match status" value="1"/>
</dbReference>
<evidence type="ECO:0000313" key="14">
    <source>
        <dbReference type="Proteomes" id="UP001166291"/>
    </source>
</evidence>
<dbReference type="Pfam" id="PF06974">
    <property type="entry name" value="WS_DGAT_C"/>
    <property type="match status" value="1"/>
</dbReference>
<feature type="domain" description="O-acyltransferase WSD1 C-terminal" evidence="12">
    <location>
        <begin position="316"/>
        <end position="461"/>
    </location>
</feature>
<comment type="pathway">
    <text evidence="1">Glycerolipid metabolism; triacylglycerol biosynthesis.</text>
</comment>
<evidence type="ECO:0000259" key="12">
    <source>
        <dbReference type="Pfam" id="PF06974"/>
    </source>
</evidence>
<evidence type="ECO:0000256" key="2">
    <source>
        <dbReference type="ARBA" id="ARBA00005189"/>
    </source>
</evidence>
<keyword evidence="7" id="KW-0319">Glycerol metabolism</keyword>
<proteinExistence type="inferred from homology"/>
<reference evidence="13" key="1">
    <citation type="submission" date="2021-07" db="EMBL/GenBank/DDBJ databases">
        <title>Zhongshania sp. CAU 1632 isolated from seawater.</title>
        <authorList>
            <person name="Kim W."/>
        </authorList>
    </citation>
    <scope>NUCLEOTIDE SEQUENCE</scope>
    <source>
        <strain evidence="13">CAU 1632</strain>
    </source>
</reference>
<dbReference type="EC" id="2.3.1.20" evidence="4"/>
<dbReference type="PANTHER" id="PTHR31650">
    <property type="entry name" value="O-ACYLTRANSFERASE (WSD1-LIKE) FAMILY PROTEIN"/>
    <property type="match status" value="1"/>
</dbReference>
<evidence type="ECO:0000256" key="1">
    <source>
        <dbReference type="ARBA" id="ARBA00004771"/>
    </source>
</evidence>